<keyword evidence="3" id="KW-1003">Cell membrane</keyword>
<evidence type="ECO:0000256" key="13">
    <source>
        <dbReference type="ARBA" id="ARBA00023316"/>
    </source>
</evidence>
<dbReference type="InterPro" id="IPR013437">
    <property type="entry name" value="FtsW"/>
</dbReference>
<evidence type="ECO:0000256" key="18">
    <source>
        <dbReference type="ARBA" id="ARBA00041418"/>
    </source>
</evidence>
<keyword evidence="10 21" id="KW-1133">Transmembrane helix</keyword>
<evidence type="ECO:0000256" key="10">
    <source>
        <dbReference type="ARBA" id="ARBA00022989"/>
    </source>
</evidence>
<dbReference type="GO" id="GO:0071555">
    <property type="term" value="P:cell wall organization"/>
    <property type="evidence" value="ECO:0007669"/>
    <property type="project" value="UniProtKB-KW"/>
</dbReference>
<feature type="transmembrane region" description="Helical" evidence="21">
    <location>
        <begin position="206"/>
        <end position="223"/>
    </location>
</feature>
<name>A0AA95H5N2_9GAMM</name>
<feature type="transmembrane region" description="Helical" evidence="21">
    <location>
        <begin position="182"/>
        <end position="199"/>
    </location>
</feature>
<keyword evidence="8" id="KW-0133">Cell shape</keyword>
<evidence type="ECO:0000256" key="8">
    <source>
        <dbReference type="ARBA" id="ARBA00022960"/>
    </source>
</evidence>
<evidence type="ECO:0000256" key="4">
    <source>
        <dbReference type="ARBA" id="ARBA00022618"/>
    </source>
</evidence>
<dbReference type="GO" id="GO:0051301">
    <property type="term" value="P:cell division"/>
    <property type="evidence" value="ECO:0007669"/>
    <property type="project" value="UniProtKB-KW"/>
</dbReference>
<evidence type="ECO:0000256" key="14">
    <source>
        <dbReference type="ARBA" id="ARBA00032370"/>
    </source>
</evidence>
<feature type="transmembrane region" description="Helical" evidence="21">
    <location>
        <begin position="279"/>
        <end position="303"/>
    </location>
</feature>
<keyword evidence="9" id="KW-0573">Peptidoglycan synthesis</keyword>
<dbReference type="PANTHER" id="PTHR30474">
    <property type="entry name" value="CELL CYCLE PROTEIN"/>
    <property type="match status" value="1"/>
</dbReference>
<evidence type="ECO:0000256" key="9">
    <source>
        <dbReference type="ARBA" id="ARBA00022984"/>
    </source>
</evidence>
<dbReference type="NCBIfam" id="TIGR02614">
    <property type="entry name" value="ftsW"/>
    <property type="match status" value="1"/>
</dbReference>
<evidence type="ECO:0000256" key="5">
    <source>
        <dbReference type="ARBA" id="ARBA00022676"/>
    </source>
</evidence>
<dbReference type="GO" id="GO:0032153">
    <property type="term" value="C:cell division site"/>
    <property type="evidence" value="ECO:0007669"/>
    <property type="project" value="TreeGrafter"/>
</dbReference>
<dbReference type="EC" id="2.4.99.28" evidence="19"/>
<keyword evidence="7 21" id="KW-0812">Transmembrane</keyword>
<evidence type="ECO:0000256" key="1">
    <source>
        <dbReference type="ARBA" id="ARBA00004651"/>
    </source>
</evidence>
<dbReference type="EMBL" id="CP124755">
    <property type="protein sequence ID" value="WGZ91176.1"/>
    <property type="molecule type" value="Genomic_DNA"/>
</dbReference>
<dbReference type="Pfam" id="PF01098">
    <property type="entry name" value="FTSW_RODA_SPOVE"/>
    <property type="match status" value="1"/>
</dbReference>
<dbReference type="GO" id="GO:0005886">
    <property type="term" value="C:plasma membrane"/>
    <property type="evidence" value="ECO:0007669"/>
    <property type="project" value="UniProtKB-SubCell"/>
</dbReference>
<evidence type="ECO:0000256" key="19">
    <source>
        <dbReference type="ARBA" id="ARBA00044770"/>
    </source>
</evidence>
<evidence type="ECO:0000256" key="6">
    <source>
        <dbReference type="ARBA" id="ARBA00022679"/>
    </source>
</evidence>
<feature type="transmembrane region" description="Helical" evidence="21">
    <location>
        <begin position="157"/>
        <end position="176"/>
    </location>
</feature>
<keyword evidence="12" id="KW-0131">Cell cycle</keyword>
<dbReference type="AlphaFoldDB" id="A0AA95H5N2"/>
<dbReference type="KEGG" id="tdu:QJT80_01600"/>
<reference evidence="22" key="1">
    <citation type="journal article" date="2023" name="Int. J. Mol. Sci.">
        <title>Metagenomics Revealed a New Genus 'Candidatus Thiocaldithrix dubininis' gen. nov., sp. nov. and a New Species 'Candidatus Thiothrix putei' sp. nov. in the Family Thiotrichaceae, Some Members of Which Have Traits of Both Na+- and H+-Motive Energetics.</title>
        <authorList>
            <person name="Ravin N.V."/>
            <person name="Muntyan M.S."/>
            <person name="Smolyakov D.D."/>
            <person name="Rudenko T.S."/>
            <person name="Beletsky A.V."/>
            <person name="Mardanov A.V."/>
            <person name="Grabovich M.Y."/>
        </authorList>
    </citation>
    <scope>NUCLEOTIDE SEQUENCE</scope>
    <source>
        <strain evidence="22">GKL-01</strain>
    </source>
</reference>
<accession>A0AA95H5N2</accession>
<proteinExistence type="inferred from homology"/>
<keyword evidence="13" id="KW-0961">Cell wall biogenesis/degradation</keyword>
<gene>
    <name evidence="22" type="primary">ftsW</name>
    <name evidence="22" type="ORF">QJT80_01600</name>
</gene>
<evidence type="ECO:0000256" key="7">
    <source>
        <dbReference type="ARBA" id="ARBA00022692"/>
    </source>
</evidence>
<keyword evidence="4" id="KW-0132">Cell division</keyword>
<evidence type="ECO:0000256" key="15">
    <source>
        <dbReference type="ARBA" id="ARBA00033270"/>
    </source>
</evidence>
<feature type="transmembrane region" description="Helical" evidence="21">
    <location>
        <begin position="26"/>
        <end position="48"/>
    </location>
</feature>
<reference evidence="22" key="2">
    <citation type="submission" date="2023-04" db="EMBL/GenBank/DDBJ databases">
        <authorList>
            <person name="Beletskiy A.V."/>
            <person name="Mardanov A.V."/>
            <person name="Ravin N.V."/>
        </authorList>
    </citation>
    <scope>NUCLEOTIDE SEQUENCE</scope>
    <source>
        <strain evidence="22">GKL-01</strain>
    </source>
</reference>
<dbReference type="InterPro" id="IPR001182">
    <property type="entry name" value="FtsW/RodA"/>
</dbReference>
<keyword evidence="5" id="KW-0328">Glycosyltransferase</keyword>
<comment type="pathway">
    <text evidence="2">Cell wall biogenesis; peptidoglycan biosynthesis.</text>
</comment>
<comment type="catalytic activity">
    <reaction evidence="20">
        <text>[GlcNAc-(1-&gt;4)-Mur2Ac(oyl-L-Ala-gamma-D-Glu-L-Lys-D-Ala-D-Ala)](n)-di-trans,octa-cis-undecaprenyl diphosphate + beta-D-GlcNAc-(1-&gt;4)-Mur2Ac(oyl-L-Ala-gamma-D-Glu-L-Lys-D-Ala-D-Ala)-di-trans,octa-cis-undecaprenyl diphosphate = [GlcNAc-(1-&gt;4)-Mur2Ac(oyl-L-Ala-gamma-D-Glu-L-Lys-D-Ala-D-Ala)](n+1)-di-trans,octa-cis-undecaprenyl diphosphate + di-trans,octa-cis-undecaprenyl diphosphate + H(+)</text>
        <dbReference type="Rhea" id="RHEA:23708"/>
        <dbReference type="Rhea" id="RHEA-COMP:9602"/>
        <dbReference type="Rhea" id="RHEA-COMP:9603"/>
        <dbReference type="ChEBI" id="CHEBI:15378"/>
        <dbReference type="ChEBI" id="CHEBI:58405"/>
        <dbReference type="ChEBI" id="CHEBI:60033"/>
        <dbReference type="ChEBI" id="CHEBI:78435"/>
        <dbReference type="EC" id="2.4.99.28"/>
    </reaction>
</comment>
<comment type="similarity">
    <text evidence="16">Belongs to the SEDS family. FtsW subfamily.</text>
</comment>
<evidence type="ECO:0000256" key="12">
    <source>
        <dbReference type="ARBA" id="ARBA00023306"/>
    </source>
</evidence>
<evidence type="ECO:0000313" key="22">
    <source>
        <dbReference type="EMBL" id="WGZ91176.1"/>
    </source>
</evidence>
<protein>
    <recommendedName>
        <fullName evidence="17">Probable peptidoglycan glycosyltransferase FtsW</fullName>
        <ecNumber evidence="19">2.4.99.28</ecNumber>
    </recommendedName>
    <alternativeName>
        <fullName evidence="18">Cell division protein FtsW</fullName>
    </alternativeName>
    <alternativeName>
        <fullName evidence="15">Cell wall polymerase</fullName>
    </alternativeName>
    <alternativeName>
        <fullName evidence="14">Peptidoglycan polymerase</fullName>
    </alternativeName>
</protein>
<keyword evidence="11 21" id="KW-0472">Membrane</keyword>
<evidence type="ECO:0000256" key="3">
    <source>
        <dbReference type="ARBA" id="ARBA00022475"/>
    </source>
</evidence>
<sequence length="411" mass="45384">MNLRDTGTTLQQFSSTPWSRYLDRDLMLVLFALLGIGIVMLGSASLWVADKQYQNAYYYLQRQLGFLGIGLCLALLIYQVRLDFWRGLGVWLLPAVLVLLVLVLIPGIGKNIKGSYRWIDLGFMNLQVSEVAKLIMLLYLSGYMIRHGKKLATSPSYEPLVIPLVVLGVIGGLLLIEPDFGSTVIILVSGLALLFLGGVPLKRLGLLLGGALIIMIPASFWGYRGARWQALFNPWEYETDQGYQTVHALLAIGDGGWFGQGLGGSVQKLFYLPEAHNDFIFAVLAEEFGFLGILAVLALYALLVYRSFYIGFQADKHSQHYGAYIAYGMGFWLGLQVILNIGVNLAVFPPKGLTLPLMSYGGSSLIVALMGIALVMRVHRETQIAQFGLPEKKAKNTSRTGKTVRRIVRGL</sequence>
<evidence type="ECO:0000256" key="17">
    <source>
        <dbReference type="ARBA" id="ARBA00041185"/>
    </source>
</evidence>
<evidence type="ECO:0000256" key="2">
    <source>
        <dbReference type="ARBA" id="ARBA00004752"/>
    </source>
</evidence>
<evidence type="ECO:0000256" key="20">
    <source>
        <dbReference type="ARBA" id="ARBA00049902"/>
    </source>
</evidence>
<dbReference type="GO" id="GO:0015648">
    <property type="term" value="F:lipid-linked peptidoglycan transporter activity"/>
    <property type="evidence" value="ECO:0007669"/>
    <property type="project" value="TreeGrafter"/>
</dbReference>
<evidence type="ECO:0000256" key="21">
    <source>
        <dbReference type="SAM" id="Phobius"/>
    </source>
</evidence>
<dbReference type="GO" id="GO:0009252">
    <property type="term" value="P:peptidoglycan biosynthetic process"/>
    <property type="evidence" value="ECO:0007669"/>
    <property type="project" value="UniProtKB-KW"/>
</dbReference>
<dbReference type="GO" id="GO:0008360">
    <property type="term" value="P:regulation of cell shape"/>
    <property type="evidence" value="ECO:0007669"/>
    <property type="project" value="UniProtKB-KW"/>
</dbReference>
<organism evidence="22">
    <name type="scientific">Candidatus Thiocaldithrix dubininis</name>
    <dbReference type="NCBI Taxonomy" id="3080823"/>
    <lineage>
        <taxon>Bacteria</taxon>
        <taxon>Pseudomonadati</taxon>
        <taxon>Pseudomonadota</taxon>
        <taxon>Gammaproteobacteria</taxon>
        <taxon>Thiotrichales</taxon>
        <taxon>Thiotrichaceae</taxon>
        <taxon>Candidatus Thiocaldithrix</taxon>
    </lineage>
</organism>
<dbReference type="GO" id="GO:0008955">
    <property type="term" value="F:peptidoglycan glycosyltransferase activity"/>
    <property type="evidence" value="ECO:0007669"/>
    <property type="project" value="UniProtKB-EC"/>
</dbReference>
<comment type="subcellular location">
    <subcellularLocation>
        <location evidence="1">Cell membrane</location>
        <topology evidence="1">Multi-pass membrane protein</topology>
    </subcellularLocation>
</comment>
<evidence type="ECO:0000256" key="16">
    <source>
        <dbReference type="ARBA" id="ARBA00038053"/>
    </source>
</evidence>
<evidence type="ECO:0000256" key="11">
    <source>
        <dbReference type="ARBA" id="ARBA00023136"/>
    </source>
</evidence>
<feature type="transmembrane region" description="Helical" evidence="21">
    <location>
        <begin position="324"/>
        <end position="345"/>
    </location>
</feature>
<feature type="transmembrane region" description="Helical" evidence="21">
    <location>
        <begin position="121"/>
        <end position="145"/>
    </location>
</feature>
<feature type="transmembrane region" description="Helical" evidence="21">
    <location>
        <begin position="90"/>
        <end position="109"/>
    </location>
</feature>
<dbReference type="Proteomes" id="UP001300672">
    <property type="component" value="Chromosome"/>
</dbReference>
<dbReference type="PANTHER" id="PTHR30474:SF2">
    <property type="entry name" value="PEPTIDOGLYCAN GLYCOSYLTRANSFERASE FTSW-RELATED"/>
    <property type="match status" value="1"/>
</dbReference>
<feature type="transmembrane region" description="Helical" evidence="21">
    <location>
        <begin position="60"/>
        <end position="78"/>
    </location>
</feature>
<keyword evidence="6" id="KW-0808">Transferase</keyword>
<feature type="transmembrane region" description="Helical" evidence="21">
    <location>
        <begin position="357"/>
        <end position="376"/>
    </location>
</feature>